<name>A0A9X3A7H3_9SPHN</name>
<feature type="compositionally biased region" description="Pro residues" evidence="1">
    <location>
        <begin position="23"/>
        <end position="43"/>
    </location>
</feature>
<evidence type="ECO:0008006" key="5">
    <source>
        <dbReference type="Google" id="ProtNLM"/>
    </source>
</evidence>
<dbReference type="EMBL" id="JAOAMV010000002">
    <property type="protein sequence ID" value="MCT2558406.1"/>
    <property type="molecule type" value="Genomic_DNA"/>
</dbReference>
<dbReference type="PROSITE" id="PS51257">
    <property type="entry name" value="PROKAR_LIPOPROTEIN"/>
    <property type="match status" value="1"/>
</dbReference>
<dbReference type="RefSeq" id="WP_259961217.1">
    <property type="nucleotide sequence ID" value="NZ_JAOAMV010000002.1"/>
</dbReference>
<evidence type="ECO:0000256" key="1">
    <source>
        <dbReference type="SAM" id="MobiDB-lite"/>
    </source>
</evidence>
<gene>
    <name evidence="3" type="ORF">N0B51_05375</name>
</gene>
<protein>
    <recommendedName>
        <fullName evidence="5">Lipoprotein</fullName>
    </recommendedName>
</protein>
<accession>A0A9X3A7H3</accession>
<feature type="signal peptide" evidence="2">
    <location>
        <begin position="1"/>
        <end position="22"/>
    </location>
</feature>
<evidence type="ECO:0000313" key="3">
    <source>
        <dbReference type="EMBL" id="MCT2558406.1"/>
    </source>
</evidence>
<sequence>MRFRGQIAALACFGAACCTAPAPEPTPAPPQARPTPAPPPVALPAPSFDDWMDAPQTSGDWYYRRGAGTTAALFGSAGADARFALTCRLAGRTVTLARAGTASGPVPMRIRTETADRVLTASPSGDEMPSLVASVSANDPILDAIAFSKGRFAVEVAEQSTLYLPSWPEITRVIEDCRS</sequence>
<evidence type="ECO:0000313" key="4">
    <source>
        <dbReference type="Proteomes" id="UP001142648"/>
    </source>
</evidence>
<dbReference type="AlphaFoldDB" id="A0A9X3A7H3"/>
<dbReference type="Proteomes" id="UP001142648">
    <property type="component" value="Unassembled WGS sequence"/>
</dbReference>
<organism evidence="3 4">
    <name type="scientific">Tsuneonella litorea</name>
    <dbReference type="NCBI Taxonomy" id="2976475"/>
    <lineage>
        <taxon>Bacteria</taxon>
        <taxon>Pseudomonadati</taxon>
        <taxon>Pseudomonadota</taxon>
        <taxon>Alphaproteobacteria</taxon>
        <taxon>Sphingomonadales</taxon>
        <taxon>Erythrobacteraceae</taxon>
        <taxon>Tsuneonella</taxon>
    </lineage>
</organism>
<keyword evidence="2" id="KW-0732">Signal</keyword>
<keyword evidence="4" id="KW-1185">Reference proteome</keyword>
<evidence type="ECO:0000256" key="2">
    <source>
        <dbReference type="SAM" id="SignalP"/>
    </source>
</evidence>
<reference evidence="3" key="1">
    <citation type="submission" date="2022-09" db="EMBL/GenBank/DDBJ databases">
        <title>The genome sequence of Tsuneonella sp. YG55.</title>
        <authorList>
            <person name="Liu Y."/>
        </authorList>
    </citation>
    <scope>NUCLEOTIDE SEQUENCE</scope>
    <source>
        <strain evidence="3">YG55</strain>
    </source>
</reference>
<comment type="caution">
    <text evidence="3">The sequence shown here is derived from an EMBL/GenBank/DDBJ whole genome shotgun (WGS) entry which is preliminary data.</text>
</comment>
<proteinExistence type="predicted"/>
<feature type="chain" id="PRO_5040829599" description="Lipoprotein" evidence="2">
    <location>
        <begin position="23"/>
        <end position="179"/>
    </location>
</feature>
<feature type="region of interest" description="Disordered" evidence="1">
    <location>
        <begin position="23"/>
        <end position="50"/>
    </location>
</feature>